<evidence type="ECO:0000256" key="1">
    <source>
        <dbReference type="SAM" id="Phobius"/>
    </source>
</evidence>
<accession>A0ABV1DHV4</accession>
<organism evidence="2 3">
    <name type="scientific">Blautia caccae</name>
    <dbReference type="NCBI Taxonomy" id="3133175"/>
    <lineage>
        <taxon>Bacteria</taxon>
        <taxon>Bacillati</taxon>
        <taxon>Bacillota</taxon>
        <taxon>Clostridia</taxon>
        <taxon>Lachnospirales</taxon>
        <taxon>Lachnospiraceae</taxon>
        <taxon>Blautia</taxon>
    </lineage>
</organism>
<protein>
    <recommendedName>
        <fullName evidence="4">DUF4367 domain-containing protein</fullName>
    </recommendedName>
</protein>
<name>A0ABV1DHV4_9FIRM</name>
<keyword evidence="1" id="KW-1133">Transmembrane helix</keyword>
<feature type="transmembrane region" description="Helical" evidence="1">
    <location>
        <begin position="42"/>
        <end position="60"/>
    </location>
</feature>
<dbReference type="RefSeq" id="WP_148391425.1">
    <property type="nucleotide sequence ID" value="NZ_JBBMFP010000002.1"/>
</dbReference>
<evidence type="ECO:0000313" key="3">
    <source>
        <dbReference type="Proteomes" id="UP001457898"/>
    </source>
</evidence>
<sequence>MNRYEKIIHSIRMDAEGRKRILDESKRIAEDRMKRNKRHKRYAAGCLIAIGISSACLTLRQSNIKDGVFPLTVYAQEIKGEEEVKLKEGQFEYLEAVNTPFGEGYAIKVKAGENYSYKNRIEDTDYGVDTIFSKEECLYWIPDYWKSDNFQIYNEKGELLEYYNATKDSKAKVTYDVYDEQEVLRASMTVELSKKEQQGVMKILELHTYPSFSPE</sequence>
<proteinExistence type="predicted"/>
<evidence type="ECO:0008006" key="4">
    <source>
        <dbReference type="Google" id="ProtNLM"/>
    </source>
</evidence>
<gene>
    <name evidence="2" type="ORF">WMO65_02950</name>
</gene>
<evidence type="ECO:0000313" key="2">
    <source>
        <dbReference type="EMBL" id="MEQ2429951.1"/>
    </source>
</evidence>
<dbReference type="EMBL" id="JBBMFP010000002">
    <property type="protein sequence ID" value="MEQ2429951.1"/>
    <property type="molecule type" value="Genomic_DNA"/>
</dbReference>
<keyword evidence="1" id="KW-0812">Transmembrane</keyword>
<keyword evidence="1" id="KW-0472">Membrane</keyword>
<reference evidence="2 3" key="1">
    <citation type="submission" date="2024-03" db="EMBL/GenBank/DDBJ databases">
        <title>Human intestinal bacterial collection.</title>
        <authorList>
            <person name="Pauvert C."/>
            <person name="Hitch T.C.A."/>
            <person name="Clavel T."/>
        </authorList>
    </citation>
    <scope>NUCLEOTIDE SEQUENCE [LARGE SCALE GENOMIC DNA]</scope>
    <source>
        <strain evidence="2 3">CLA-SR-H028</strain>
    </source>
</reference>
<comment type="caution">
    <text evidence="2">The sequence shown here is derived from an EMBL/GenBank/DDBJ whole genome shotgun (WGS) entry which is preliminary data.</text>
</comment>
<dbReference type="Proteomes" id="UP001457898">
    <property type="component" value="Unassembled WGS sequence"/>
</dbReference>
<keyword evidence="3" id="KW-1185">Reference proteome</keyword>